<evidence type="ECO:0000256" key="1">
    <source>
        <dbReference type="ARBA" id="ARBA00022741"/>
    </source>
</evidence>
<organism evidence="6">
    <name type="scientific">viral metagenome</name>
    <dbReference type="NCBI Taxonomy" id="1070528"/>
    <lineage>
        <taxon>unclassified sequences</taxon>
        <taxon>metagenomes</taxon>
        <taxon>organismal metagenomes</taxon>
    </lineage>
</organism>
<dbReference type="PANTHER" id="PTHR11361">
    <property type="entry name" value="DNA MISMATCH REPAIR PROTEIN MUTS FAMILY MEMBER"/>
    <property type="match status" value="1"/>
</dbReference>
<evidence type="ECO:0000256" key="4">
    <source>
        <dbReference type="SAM" id="Phobius"/>
    </source>
</evidence>
<evidence type="ECO:0000313" key="6">
    <source>
        <dbReference type="EMBL" id="QHS88954.1"/>
    </source>
</evidence>
<dbReference type="Gene3D" id="3.40.50.300">
    <property type="entry name" value="P-loop containing nucleotide triphosphate hydrolases"/>
    <property type="match status" value="1"/>
</dbReference>
<dbReference type="InterPro" id="IPR045076">
    <property type="entry name" value="MutS"/>
</dbReference>
<keyword evidence="4" id="KW-0812">Transmembrane</keyword>
<dbReference type="InterPro" id="IPR000432">
    <property type="entry name" value="DNA_mismatch_repair_MutS_C"/>
</dbReference>
<dbReference type="InterPro" id="IPR027417">
    <property type="entry name" value="P-loop_NTPase"/>
</dbReference>
<feature type="domain" description="DNA mismatch repair proteins mutS family" evidence="5">
    <location>
        <begin position="382"/>
        <end position="576"/>
    </location>
</feature>
<dbReference type="PANTHER" id="PTHR11361:SF34">
    <property type="entry name" value="DNA MISMATCH REPAIR PROTEIN MSH1, MITOCHONDRIAL"/>
    <property type="match status" value="1"/>
</dbReference>
<feature type="transmembrane region" description="Helical" evidence="4">
    <location>
        <begin position="204"/>
        <end position="225"/>
    </location>
</feature>
<dbReference type="GO" id="GO:0030983">
    <property type="term" value="F:mismatched DNA binding"/>
    <property type="evidence" value="ECO:0007669"/>
    <property type="project" value="InterPro"/>
</dbReference>
<protein>
    <recommendedName>
        <fullName evidence="5">DNA mismatch repair proteins mutS family domain-containing protein</fullName>
    </recommendedName>
</protein>
<evidence type="ECO:0000256" key="3">
    <source>
        <dbReference type="ARBA" id="ARBA00023125"/>
    </source>
</evidence>
<evidence type="ECO:0000259" key="5">
    <source>
        <dbReference type="SMART" id="SM00534"/>
    </source>
</evidence>
<dbReference type="SMART" id="SM00534">
    <property type="entry name" value="MUTSac"/>
    <property type="match status" value="1"/>
</dbReference>
<reference evidence="6" key="1">
    <citation type="journal article" date="2020" name="Nature">
        <title>Giant virus diversity and host interactions through global metagenomics.</title>
        <authorList>
            <person name="Schulz F."/>
            <person name="Roux S."/>
            <person name="Paez-Espino D."/>
            <person name="Jungbluth S."/>
            <person name="Walsh D.A."/>
            <person name="Denef V.J."/>
            <person name="McMahon K.D."/>
            <person name="Konstantinidis K.T."/>
            <person name="Eloe-Fadrosh E.A."/>
            <person name="Kyrpides N.C."/>
            <person name="Woyke T."/>
        </authorList>
    </citation>
    <scope>NUCLEOTIDE SEQUENCE</scope>
    <source>
        <strain evidence="6">GVMAG-M-3300010158-59</strain>
    </source>
</reference>
<dbReference type="GO" id="GO:0005524">
    <property type="term" value="F:ATP binding"/>
    <property type="evidence" value="ECO:0007669"/>
    <property type="project" value="UniProtKB-KW"/>
</dbReference>
<dbReference type="Pfam" id="PF00488">
    <property type="entry name" value="MutS_V"/>
    <property type="match status" value="1"/>
</dbReference>
<keyword evidence="4" id="KW-0472">Membrane</keyword>
<keyword evidence="3" id="KW-0238">DNA-binding</keyword>
<dbReference type="EMBL" id="MN739103">
    <property type="protein sequence ID" value="QHS88954.1"/>
    <property type="molecule type" value="Genomic_DNA"/>
</dbReference>
<keyword evidence="1" id="KW-0547">Nucleotide-binding</keyword>
<dbReference type="AlphaFoldDB" id="A0A6C0BAY8"/>
<keyword evidence="4" id="KW-1133">Transmembrane helix</keyword>
<dbReference type="GO" id="GO:0006298">
    <property type="term" value="P:mismatch repair"/>
    <property type="evidence" value="ECO:0007669"/>
    <property type="project" value="InterPro"/>
</dbReference>
<accession>A0A6C0BAY8</accession>
<dbReference type="SUPFAM" id="SSF52540">
    <property type="entry name" value="P-loop containing nucleoside triphosphate hydrolases"/>
    <property type="match status" value="1"/>
</dbReference>
<dbReference type="GO" id="GO:0140664">
    <property type="term" value="F:ATP-dependent DNA damage sensor activity"/>
    <property type="evidence" value="ECO:0007669"/>
    <property type="project" value="InterPro"/>
</dbReference>
<keyword evidence="2" id="KW-0067">ATP-binding</keyword>
<evidence type="ECO:0000256" key="2">
    <source>
        <dbReference type="ARBA" id="ARBA00022840"/>
    </source>
</evidence>
<feature type="transmembrane region" description="Helical" evidence="4">
    <location>
        <begin position="139"/>
        <end position="163"/>
    </location>
</feature>
<sequence>MHLSNLEKINEHFRFPISYNHKKTELRKHIIDDLELVETLDPSGCSMYQLAFQPSTCFGKKVLEELPNFYTTDITFLKDSQQILKQYKEIECDVDFSNMMDIWDEIKNDTGFKEKYQYIDWPTWEYLNKSEWFLQIMSLYNLTSPILSFIVPIVILFIPFFIIKAKGLPITFAEYLDVLKIVASNHAIGKLFTQFGSVKMEEKVYLIVSAGFYVFSVYQNILTCFRFHQNMIKIHSHLKYIQRYIEYTEKNMCNFLSFSETKSSYSDFNLSVREKMTILVRLKERLQAISPYSLHVKKIGELGTVLKHFYDIYQDSVYHDAFMYSFGFNGYTDTIQGLKKNIEDGFLRSCKFSLKKRKHIFKKAYYPALMRSSPVKNDIQFNKNITLTGPNASGKTTILKSALINIIISQQIGYGFYESATMRPFDFIHCYLNIPDTSGRDSLFQAEARRCIEILDMIKEEEHAGKTHFCAFDELYSGTNPADAVMSSLAFMEFLIKNKCVTCILTTHFIEVCKRIDSNNSITNYHMKTKSANDKSDFCYTYQLKKGISELRGGLKILNDMNYPKEILDKTREIKL</sequence>
<proteinExistence type="predicted"/>
<name>A0A6C0BAY8_9ZZZZ</name>